<comment type="caution">
    <text evidence="2">The sequence shown here is derived from an EMBL/GenBank/DDBJ whole genome shotgun (WGS) entry which is preliminary data.</text>
</comment>
<dbReference type="EMBL" id="BFAA01001947">
    <property type="protein sequence ID" value="GCB71548.1"/>
    <property type="molecule type" value="Genomic_DNA"/>
</dbReference>
<dbReference type="STRING" id="75743.A0A401PEM0"/>
<organism evidence="2 3">
    <name type="scientific">Scyliorhinus torazame</name>
    <name type="common">Cloudy catshark</name>
    <name type="synonym">Catulus torazame</name>
    <dbReference type="NCBI Taxonomy" id="75743"/>
    <lineage>
        <taxon>Eukaryota</taxon>
        <taxon>Metazoa</taxon>
        <taxon>Chordata</taxon>
        <taxon>Craniata</taxon>
        <taxon>Vertebrata</taxon>
        <taxon>Chondrichthyes</taxon>
        <taxon>Elasmobranchii</taxon>
        <taxon>Galeomorphii</taxon>
        <taxon>Galeoidea</taxon>
        <taxon>Carcharhiniformes</taxon>
        <taxon>Scyliorhinidae</taxon>
        <taxon>Scyliorhinus</taxon>
    </lineage>
</organism>
<keyword evidence="1" id="KW-1133">Transmembrane helix</keyword>
<evidence type="ECO:0000313" key="3">
    <source>
        <dbReference type="Proteomes" id="UP000288216"/>
    </source>
</evidence>
<reference evidence="2 3" key="1">
    <citation type="journal article" date="2018" name="Nat. Ecol. Evol.">
        <title>Shark genomes provide insights into elasmobranch evolution and the origin of vertebrates.</title>
        <authorList>
            <person name="Hara Y"/>
            <person name="Yamaguchi K"/>
            <person name="Onimaru K"/>
            <person name="Kadota M"/>
            <person name="Koyanagi M"/>
            <person name="Keeley SD"/>
            <person name="Tatsumi K"/>
            <person name="Tanaka K"/>
            <person name="Motone F"/>
            <person name="Kageyama Y"/>
            <person name="Nozu R"/>
            <person name="Adachi N"/>
            <person name="Nishimura O"/>
            <person name="Nakagawa R"/>
            <person name="Tanegashima C"/>
            <person name="Kiyatake I"/>
            <person name="Matsumoto R"/>
            <person name="Murakumo K"/>
            <person name="Nishida K"/>
            <person name="Terakita A"/>
            <person name="Kuratani S"/>
            <person name="Sato K"/>
            <person name="Hyodo S Kuraku.S."/>
        </authorList>
    </citation>
    <scope>NUCLEOTIDE SEQUENCE [LARGE SCALE GENOMIC DNA]</scope>
</reference>
<dbReference type="OMA" id="YVTLWIN"/>
<dbReference type="Pfam" id="PF14800">
    <property type="entry name" value="DUF4481"/>
    <property type="match status" value="1"/>
</dbReference>
<keyword evidence="1" id="KW-0812">Transmembrane</keyword>
<dbReference type="OrthoDB" id="8250049at2759"/>
<feature type="transmembrane region" description="Helical" evidence="1">
    <location>
        <begin position="160"/>
        <end position="184"/>
    </location>
</feature>
<dbReference type="PANTHER" id="PTHR31193">
    <property type="entry name" value="TRANSMEMBRANE PROTEIN C9ORF91"/>
    <property type="match status" value="1"/>
</dbReference>
<dbReference type="Proteomes" id="UP000288216">
    <property type="component" value="Unassembled WGS sequence"/>
</dbReference>
<feature type="transmembrane region" description="Helical" evidence="1">
    <location>
        <begin position="190"/>
        <end position="214"/>
    </location>
</feature>
<accession>A0A401PEM0</accession>
<keyword evidence="1" id="KW-0472">Membrane</keyword>
<dbReference type="AlphaFoldDB" id="A0A401PEM0"/>
<sequence>MGITGGRAYFAPLLTRHLSCCRSDAWHKASPAVMTGDDGGSKISPARASLTSFEAVEEADVIHWINDPNGPGLLSRSNSRNDSELYSSPTERPELYNGRILLDLTSSGFWWSRGFDLESCEETLARSGVQVPPEDYELPIRASLMNTEVRRYMYFSSASFMMFLAPVFYLAAWCCLFSTFHLYLGQYVKSFYWAFCLIISLAAVLLTTVLLLILHRHNQKINVNTDLRLIWANENLVKHNILVGVLDVTKRCTSVLHLCFMYFDAKECERRLTSLLEERHQTCSGLQSLLNRKLGHLCIVIETNQVSPLNSIEVECEETPLLPGNNGDIHSNGNQQTQQVFNTLTCLVPKGTAQEIAYQLLVTYSGLYVKLLATQQLPCIRSSIHAKDAQVPCLCQYIETSILNLSSCELK</sequence>
<keyword evidence="3" id="KW-1185">Reference proteome</keyword>
<name>A0A401PEM0_SCYTO</name>
<evidence type="ECO:0008006" key="4">
    <source>
        <dbReference type="Google" id="ProtNLM"/>
    </source>
</evidence>
<dbReference type="InterPro" id="IPR028054">
    <property type="entry name" value="DUF4481"/>
</dbReference>
<dbReference type="PANTHER" id="PTHR31193:SF1">
    <property type="entry name" value="TRANSMEMBRANE PROTEIN 268"/>
    <property type="match status" value="1"/>
</dbReference>
<gene>
    <name evidence="2" type="ORF">scyTo_0005980</name>
</gene>
<evidence type="ECO:0000313" key="2">
    <source>
        <dbReference type="EMBL" id="GCB71548.1"/>
    </source>
</evidence>
<protein>
    <recommendedName>
        <fullName evidence="4">Transmembrane protein 268</fullName>
    </recommendedName>
</protein>
<proteinExistence type="predicted"/>
<evidence type="ECO:0000256" key="1">
    <source>
        <dbReference type="SAM" id="Phobius"/>
    </source>
</evidence>